<dbReference type="InterPro" id="IPR045658">
    <property type="entry name" value="FRAS1-rel_N"/>
</dbReference>
<keyword evidence="1" id="KW-0479">Metal-binding</keyword>
<dbReference type="Pfam" id="PF16184">
    <property type="entry name" value="Cadherin_3"/>
    <property type="match status" value="2"/>
</dbReference>
<name>A0A484D134_PERFV</name>
<dbReference type="PROSITE" id="PS51854">
    <property type="entry name" value="CSPG"/>
    <property type="match status" value="1"/>
</dbReference>
<dbReference type="EMBL" id="SCKG01000009">
    <property type="protein sequence ID" value="TDH08959.1"/>
    <property type="molecule type" value="Genomic_DNA"/>
</dbReference>
<evidence type="ECO:0000313" key="7">
    <source>
        <dbReference type="EMBL" id="TDH08959.1"/>
    </source>
</evidence>
<dbReference type="GO" id="GO:0046872">
    <property type="term" value="F:metal ion binding"/>
    <property type="evidence" value="ECO:0007669"/>
    <property type="project" value="UniProtKB-KW"/>
</dbReference>
<dbReference type="PANTHER" id="PTHR45739:SF3">
    <property type="entry name" value="FRAS-RELATED EXTRACELLULAR MATRIX PROTEIN 1B PRECURSOR"/>
    <property type="match status" value="1"/>
</dbReference>
<evidence type="ECO:0000313" key="8">
    <source>
        <dbReference type="Proteomes" id="UP000295070"/>
    </source>
</evidence>
<comment type="caution">
    <text evidence="7">The sequence shown here is derived from an EMBL/GenBank/DDBJ whole genome shotgun (WGS) entry which is preliminary data.</text>
</comment>
<keyword evidence="8" id="KW-1185">Reference proteome</keyword>
<dbReference type="AlphaFoldDB" id="A0A484D134"/>
<evidence type="ECO:0000256" key="4">
    <source>
        <dbReference type="ARBA" id="ARBA00023180"/>
    </source>
</evidence>
<evidence type="ECO:0000256" key="2">
    <source>
        <dbReference type="ARBA" id="ARBA00022729"/>
    </source>
</evidence>
<proteinExistence type="predicted"/>
<gene>
    <name evidence="7" type="ORF">EPR50_G00103540</name>
</gene>
<evidence type="ECO:0000256" key="1">
    <source>
        <dbReference type="ARBA" id="ARBA00022723"/>
    </source>
</evidence>
<accession>A0A484D134</accession>
<dbReference type="STRING" id="8167.A0A484D134"/>
<keyword evidence="4" id="KW-0325">Glycoprotein</keyword>
<feature type="domain" description="FRAS1-related extracellular matrix protein N-terminal" evidence="6">
    <location>
        <begin position="2"/>
        <end position="187"/>
    </location>
</feature>
<dbReference type="PANTHER" id="PTHR45739">
    <property type="entry name" value="MATRIX PROTEIN, PUTATIVE-RELATED"/>
    <property type="match status" value="1"/>
</dbReference>
<dbReference type="Pfam" id="PF19309">
    <property type="entry name" value="Frem_N"/>
    <property type="match status" value="1"/>
</dbReference>
<feature type="repeat" description="CSPG" evidence="5">
    <location>
        <begin position="220"/>
        <end position="312"/>
    </location>
</feature>
<dbReference type="Proteomes" id="UP000295070">
    <property type="component" value="Chromosome 9"/>
</dbReference>
<keyword evidence="2" id="KW-0732">Signal</keyword>
<keyword evidence="3" id="KW-0677">Repeat</keyword>
<dbReference type="GO" id="GO:0009653">
    <property type="term" value="P:anatomical structure morphogenesis"/>
    <property type="evidence" value="ECO:0007669"/>
    <property type="project" value="TreeGrafter"/>
</dbReference>
<evidence type="ECO:0000256" key="5">
    <source>
        <dbReference type="PROSITE-ProRule" id="PRU01201"/>
    </source>
</evidence>
<evidence type="ECO:0000256" key="3">
    <source>
        <dbReference type="ARBA" id="ARBA00022737"/>
    </source>
</evidence>
<dbReference type="InterPro" id="IPR051561">
    <property type="entry name" value="FRAS1_ECM"/>
</dbReference>
<dbReference type="InterPro" id="IPR039005">
    <property type="entry name" value="CSPG_rpt"/>
</dbReference>
<organism evidence="7 8">
    <name type="scientific">Perca flavescens</name>
    <name type="common">American yellow perch</name>
    <name type="synonym">Morone flavescens</name>
    <dbReference type="NCBI Taxonomy" id="8167"/>
    <lineage>
        <taxon>Eukaryota</taxon>
        <taxon>Metazoa</taxon>
        <taxon>Chordata</taxon>
        <taxon>Craniata</taxon>
        <taxon>Vertebrata</taxon>
        <taxon>Euteleostomi</taxon>
        <taxon>Actinopterygii</taxon>
        <taxon>Neopterygii</taxon>
        <taxon>Teleostei</taxon>
        <taxon>Neoteleostei</taxon>
        <taxon>Acanthomorphata</taxon>
        <taxon>Eupercaria</taxon>
        <taxon>Perciformes</taxon>
        <taxon>Percoidei</taxon>
        <taxon>Percidae</taxon>
        <taxon>Percinae</taxon>
        <taxon>Perca</taxon>
    </lineage>
</organism>
<evidence type="ECO:0000259" key="6">
    <source>
        <dbReference type="Pfam" id="PF19309"/>
    </source>
</evidence>
<protein>
    <recommendedName>
        <fullName evidence="6">FRAS1-related extracellular matrix protein N-terminal domain-containing protein</fullName>
    </recommendedName>
</protein>
<reference evidence="7 8" key="1">
    <citation type="submission" date="2019-01" db="EMBL/GenBank/DDBJ databases">
        <title>A chromosome-scale genome assembly of the yellow perch, Perca flavescens.</title>
        <authorList>
            <person name="Feron R."/>
            <person name="Morvezen R."/>
            <person name="Bestin A."/>
            <person name="Haffray P."/>
            <person name="Klopp C."/>
            <person name="Zahm M."/>
            <person name="Cabau C."/>
            <person name="Roques C."/>
            <person name="Donnadieu C."/>
            <person name="Bouchez O."/>
            <person name="Christie M."/>
            <person name="Larson W."/>
            <person name="Guiguen Y."/>
        </authorList>
    </citation>
    <scope>NUCLEOTIDE SEQUENCE [LARGE SCALE GENOMIC DNA]</scope>
    <source>
        <strain evidence="7">YP-PL-M2</strain>
        <tissue evidence="7">Blood</tissue>
    </source>
</reference>
<sequence length="402" mass="44639">MNEPVTQRVGRLTPQVFDCSFLEDEVKYVHDGSPLLDEDAVMLRVYRFRSRDTLVETLVLPVRVVDSVSGVVRLGSAPLVVPEFYGLSNAIDGSVLDIRAAPELVCSVRLMTGDIIVPALGQLVREEDAMQRKGRETAALCPGNRPCLHSTREVRFLKTSCQDFLSSGLKYQHLQPPSPEIDYIPLRVELRQRGSRALLHSESVWLPVLIHGALPNQPPAASFMTSLILEVDQFILTPVTTATLDATDAETPREELVFNVTVPPAAGYITHLDDHAKPVSSFTWRDLHGMKVAYQPPSSSQSQRSNYQVEFQAIDGSYMTSPPISVHISIRAAETNAPRVSWNMGLDLLEGQSRPITWEELQIVDNDNINAVYLVAVDGPLHGRLTVRGTPKITNCLKTYRH</sequence>